<comment type="caution">
    <text evidence="5">The sequence shown here is derived from an EMBL/GenBank/DDBJ whole genome shotgun (WGS) entry which is preliminary data.</text>
</comment>
<dbReference type="EMBL" id="WOWK01000162">
    <property type="protein sequence ID" value="KAF0316361.1"/>
    <property type="molecule type" value="Genomic_DNA"/>
</dbReference>
<feature type="compositionally biased region" description="Basic and acidic residues" evidence="4">
    <location>
        <begin position="427"/>
        <end position="442"/>
    </location>
</feature>
<reference evidence="5 6" key="1">
    <citation type="submission" date="2019-12" db="EMBL/GenBank/DDBJ databases">
        <title>A genome sequence resource for the geographically widespread anthracnose pathogen Colletotrichum asianum.</title>
        <authorList>
            <person name="Meng Y."/>
        </authorList>
    </citation>
    <scope>NUCLEOTIDE SEQUENCE [LARGE SCALE GENOMIC DNA]</scope>
    <source>
        <strain evidence="5 6">ICMP 18580</strain>
    </source>
</reference>
<evidence type="ECO:0000256" key="4">
    <source>
        <dbReference type="SAM" id="MobiDB-lite"/>
    </source>
</evidence>
<feature type="repeat" description="ANK" evidence="3">
    <location>
        <begin position="385"/>
        <end position="417"/>
    </location>
</feature>
<dbReference type="PROSITE" id="PS50088">
    <property type="entry name" value="ANK_REPEAT"/>
    <property type="match status" value="3"/>
</dbReference>
<dbReference type="SUPFAM" id="SSF48403">
    <property type="entry name" value="Ankyrin repeat"/>
    <property type="match status" value="1"/>
</dbReference>
<evidence type="ECO:0000256" key="1">
    <source>
        <dbReference type="ARBA" id="ARBA00022737"/>
    </source>
</evidence>
<dbReference type="PROSITE" id="PS50297">
    <property type="entry name" value="ANK_REP_REGION"/>
    <property type="match status" value="3"/>
</dbReference>
<dbReference type="AlphaFoldDB" id="A0A8H3ZJZ7"/>
<dbReference type="GO" id="GO:0005634">
    <property type="term" value="C:nucleus"/>
    <property type="evidence" value="ECO:0007669"/>
    <property type="project" value="TreeGrafter"/>
</dbReference>
<dbReference type="PANTHER" id="PTHR24124">
    <property type="entry name" value="ANKYRIN REPEAT FAMILY A"/>
    <property type="match status" value="1"/>
</dbReference>
<feature type="compositionally biased region" description="Polar residues" evidence="4">
    <location>
        <begin position="228"/>
        <end position="237"/>
    </location>
</feature>
<sequence length="442" mass="47334">QDLARTGHRTSKWNFTSTWQAIGPIVAGCKTAWHNANFVVKITFISYLLTVNLEARAEASNITHVADTTPPLHNALDNDSVGIPLSGIQLGFQHEPHVSPPATTTQVFYHTTASLGQTRSAPFVQNAASSAGSDSPGLGDFALIETYLPSGSSSLSSYRTQFGHSLGFDTSSTSQTSQADVDYLLGLASSGFRDSPGQLLPAQHTTARVPRALEQPEATAVRSKPDSSDPTGRSSSDGSPTPRSNNPSSSSGSSPSTSGGALAGASPSFGDNQTPVPDRGWLGTLHIAARRGHERIVRRLMERDVDCNEKDSDGRTALIHASIDGHEAVARILLQAGARISDLDRRKRSALHWAVLGSHEAVLRLLLEHYTQRNWEHGLDAYDELGWTALHIAVEKDFEGAVLVLLEAGADLHAKARKTCNGDNDEGDTRIQAKSQDGIKDR</sequence>
<name>A0A8H3ZJZ7_9PEZI</name>
<dbReference type="OrthoDB" id="20872at2759"/>
<keyword evidence="2 3" id="KW-0040">ANK repeat</keyword>
<evidence type="ECO:0000256" key="3">
    <source>
        <dbReference type="PROSITE-ProRule" id="PRU00023"/>
    </source>
</evidence>
<feature type="non-terminal residue" evidence="5">
    <location>
        <position position="1"/>
    </location>
</feature>
<dbReference type="Proteomes" id="UP000434172">
    <property type="component" value="Unassembled WGS sequence"/>
</dbReference>
<protein>
    <submittedName>
        <fullName evidence="5">Tetratricopeptide ankyrin repeat and coiled-coil containing 1</fullName>
    </submittedName>
</protein>
<dbReference type="PANTHER" id="PTHR24124:SF14">
    <property type="entry name" value="CHROMOSOME UNDETERMINED SCAFFOLD_25, WHOLE GENOME SHOTGUN SEQUENCE"/>
    <property type="match status" value="1"/>
</dbReference>
<dbReference type="SMART" id="SM00248">
    <property type="entry name" value="ANK"/>
    <property type="match status" value="4"/>
</dbReference>
<feature type="region of interest" description="Disordered" evidence="4">
    <location>
        <begin position="195"/>
        <end position="280"/>
    </location>
</feature>
<feature type="region of interest" description="Disordered" evidence="4">
    <location>
        <begin position="420"/>
        <end position="442"/>
    </location>
</feature>
<gene>
    <name evidence="5" type="ORF">GQ607_016396</name>
</gene>
<accession>A0A8H3ZJZ7</accession>
<keyword evidence="6" id="KW-1185">Reference proteome</keyword>
<evidence type="ECO:0000313" key="5">
    <source>
        <dbReference type="EMBL" id="KAF0316361.1"/>
    </source>
</evidence>
<evidence type="ECO:0000256" key="2">
    <source>
        <dbReference type="ARBA" id="ARBA00023043"/>
    </source>
</evidence>
<dbReference type="Gene3D" id="1.25.40.20">
    <property type="entry name" value="Ankyrin repeat-containing domain"/>
    <property type="match status" value="1"/>
</dbReference>
<keyword evidence="1" id="KW-0677">Repeat</keyword>
<feature type="repeat" description="ANK" evidence="3">
    <location>
        <begin position="285"/>
        <end position="312"/>
    </location>
</feature>
<proteinExistence type="predicted"/>
<dbReference type="GO" id="GO:0010468">
    <property type="term" value="P:regulation of gene expression"/>
    <property type="evidence" value="ECO:0007669"/>
    <property type="project" value="TreeGrafter"/>
</dbReference>
<dbReference type="Pfam" id="PF12796">
    <property type="entry name" value="Ank_2"/>
    <property type="match status" value="2"/>
</dbReference>
<feature type="repeat" description="ANK" evidence="3">
    <location>
        <begin position="313"/>
        <end position="345"/>
    </location>
</feature>
<feature type="compositionally biased region" description="Low complexity" evidence="4">
    <location>
        <begin position="238"/>
        <end position="268"/>
    </location>
</feature>
<dbReference type="InterPro" id="IPR036770">
    <property type="entry name" value="Ankyrin_rpt-contain_sf"/>
</dbReference>
<dbReference type="InterPro" id="IPR002110">
    <property type="entry name" value="Ankyrin_rpt"/>
</dbReference>
<organism evidence="5 6">
    <name type="scientific">Colletotrichum asianum</name>
    <dbReference type="NCBI Taxonomy" id="702518"/>
    <lineage>
        <taxon>Eukaryota</taxon>
        <taxon>Fungi</taxon>
        <taxon>Dikarya</taxon>
        <taxon>Ascomycota</taxon>
        <taxon>Pezizomycotina</taxon>
        <taxon>Sordariomycetes</taxon>
        <taxon>Hypocreomycetidae</taxon>
        <taxon>Glomerellales</taxon>
        <taxon>Glomerellaceae</taxon>
        <taxon>Colletotrichum</taxon>
        <taxon>Colletotrichum gloeosporioides species complex</taxon>
    </lineage>
</organism>
<evidence type="ECO:0000313" key="6">
    <source>
        <dbReference type="Proteomes" id="UP000434172"/>
    </source>
</evidence>